<dbReference type="EMBL" id="BAAAJK010000070">
    <property type="protein sequence ID" value="GAA1403995.1"/>
    <property type="molecule type" value="Genomic_DNA"/>
</dbReference>
<reference evidence="2 3" key="1">
    <citation type="journal article" date="2019" name="Int. J. Syst. Evol. Microbiol.">
        <title>The Global Catalogue of Microorganisms (GCM) 10K type strain sequencing project: providing services to taxonomists for standard genome sequencing and annotation.</title>
        <authorList>
            <consortium name="The Broad Institute Genomics Platform"/>
            <consortium name="The Broad Institute Genome Sequencing Center for Infectious Disease"/>
            <person name="Wu L."/>
            <person name="Ma J."/>
        </authorList>
    </citation>
    <scope>NUCLEOTIDE SEQUENCE [LARGE SCALE GENOMIC DNA]</scope>
    <source>
        <strain evidence="2 3">JCM 11896</strain>
    </source>
</reference>
<comment type="caution">
    <text evidence="2">The sequence shown here is derived from an EMBL/GenBank/DDBJ whole genome shotgun (WGS) entry which is preliminary data.</text>
</comment>
<sequence>MPIRRTRRRPPELSPQQVAEHAHVLAEATSIYRPARRRAPALPSPPPHEPASGHSAELAPWAPPHRAATASPDAPPAYTQRPDPLPLPPETATEITGPLPPVPDGPTHDYPRGGGWQQADSTGPVHRDEAPQSQIHETWTPRPRRAIGGGRHAKPEPEPAPHERPIEDPEAAALAWAFALDLESWDEEHPQRRAAVLARYLPDVQTDQLGWDGTGRQRAETATAGPVQRTDPTHVTVDLRVRVTPYVRVEQVVWPLHAPPDHEPVGEAVPAAAPSPVAPGWAACDSEWKRLRIPITRNQTGGLVIDLTGPRASGHRRTHRGAC</sequence>
<feature type="compositionally biased region" description="Basic and acidic residues" evidence="1">
    <location>
        <begin position="153"/>
        <end position="165"/>
    </location>
</feature>
<evidence type="ECO:0000313" key="2">
    <source>
        <dbReference type="EMBL" id="GAA1403995.1"/>
    </source>
</evidence>
<organism evidence="2 3">
    <name type="scientific">Pseudonocardia kongjuensis</name>
    <dbReference type="NCBI Taxonomy" id="102227"/>
    <lineage>
        <taxon>Bacteria</taxon>
        <taxon>Bacillati</taxon>
        <taxon>Actinomycetota</taxon>
        <taxon>Actinomycetes</taxon>
        <taxon>Pseudonocardiales</taxon>
        <taxon>Pseudonocardiaceae</taxon>
        <taxon>Pseudonocardia</taxon>
    </lineage>
</organism>
<accession>A0ABN1YEB0</accession>
<name>A0ABN1YEB0_9PSEU</name>
<feature type="region of interest" description="Disordered" evidence="1">
    <location>
        <begin position="1"/>
        <end position="165"/>
    </location>
</feature>
<dbReference type="Proteomes" id="UP001501414">
    <property type="component" value="Unassembled WGS sequence"/>
</dbReference>
<keyword evidence="3" id="KW-1185">Reference proteome</keyword>
<evidence type="ECO:0000256" key="1">
    <source>
        <dbReference type="SAM" id="MobiDB-lite"/>
    </source>
</evidence>
<gene>
    <name evidence="2" type="ORF">GCM10009613_65740</name>
</gene>
<protein>
    <submittedName>
        <fullName evidence="2">Uncharacterized protein</fullName>
    </submittedName>
</protein>
<proteinExistence type="predicted"/>
<evidence type="ECO:0000313" key="3">
    <source>
        <dbReference type="Proteomes" id="UP001501414"/>
    </source>
</evidence>